<dbReference type="SMART" id="SM00911">
    <property type="entry name" value="HWE_HK"/>
    <property type="match status" value="1"/>
</dbReference>
<dbReference type="SMART" id="SM00065">
    <property type="entry name" value="GAF"/>
    <property type="match status" value="1"/>
</dbReference>
<dbReference type="GO" id="GO:0004673">
    <property type="term" value="F:protein histidine kinase activity"/>
    <property type="evidence" value="ECO:0007669"/>
    <property type="project" value="UniProtKB-EC"/>
</dbReference>
<sequence length="510" mass="57297">MEEAALADATMPDLEETARSNALGRYAILDTAPEPAFDDLVLLASRICEAPVALISLVGSDRQWFKARIGLAPSEMPIEQSVCRHALKQAGLFVIPDLKLDPRTSGNPLVTGEPLIRFYAGAQLVTSDGVAFGTICVIDTKPRPEGLTDNQASSLEALARQAMSQMELRRVIAERAETALRRSEERFQALANLVPGFLWSSDLVGRATWFSERWYEYSGQSEPEALGYGWQTVIHPDEREYTITGFRAAMDQERPYNREYRIRGKDGIYRWFMVRAEPIRDAAGQIDRCYGAVTDIHDLHELQQRQAVLVDELQHRTRNLLAVVRSIAQQTMTQTGSTEQFCDRFNDRLAALSRVQGLLSRSDKEPITIQALIQIELDAFGAAAMQAQVALKGPPVRLRKVSVQTLALALHELATNARKYGSLANEQGRLWVSWDTYRGEDEERRLSLVWQEEGIRRPQEGSPIRRGYGRDLIEKALPYALKARTSYELSEAQLRCVIDLPLTDGAKKRP</sequence>
<evidence type="ECO:0000313" key="18">
    <source>
        <dbReference type="Proteomes" id="UP000008070"/>
    </source>
</evidence>
<evidence type="ECO:0000256" key="6">
    <source>
        <dbReference type="ARBA" id="ARBA00022606"/>
    </source>
</evidence>
<keyword evidence="13" id="KW-0157">Chromophore</keyword>
<evidence type="ECO:0000259" key="16">
    <source>
        <dbReference type="PROSITE" id="PS50113"/>
    </source>
</evidence>
<keyword evidence="4" id="KW-0600">Photoreceptor protein</keyword>
<dbReference type="InterPro" id="IPR000014">
    <property type="entry name" value="PAS"/>
</dbReference>
<dbReference type="EMBL" id="FP103042">
    <property type="protein sequence ID" value="CAX23272.1"/>
    <property type="molecule type" value="Genomic_DNA"/>
</dbReference>
<evidence type="ECO:0000256" key="9">
    <source>
        <dbReference type="ARBA" id="ARBA00022679"/>
    </source>
</evidence>
<dbReference type="AlphaFoldDB" id="C7CHI8"/>
<dbReference type="InterPro" id="IPR029016">
    <property type="entry name" value="GAF-like_dom_sf"/>
</dbReference>
<keyword evidence="11 17" id="KW-0418">Kinase</keyword>
<evidence type="ECO:0000256" key="7">
    <source>
        <dbReference type="ARBA" id="ARBA00022630"/>
    </source>
</evidence>
<dbReference type="InterPro" id="IPR013655">
    <property type="entry name" value="PAS_fold_3"/>
</dbReference>
<name>C7CHI8_METED</name>
<dbReference type="Gene3D" id="3.30.565.10">
    <property type="entry name" value="Histidine kinase-like ATPase, C-terminal domain"/>
    <property type="match status" value="1"/>
</dbReference>
<evidence type="ECO:0000256" key="4">
    <source>
        <dbReference type="ARBA" id="ARBA00022543"/>
    </source>
</evidence>
<dbReference type="NCBIfam" id="TIGR00229">
    <property type="entry name" value="sensory_box"/>
    <property type="match status" value="1"/>
</dbReference>
<evidence type="ECO:0000256" key="3">
    <source>
        <dbReference type="ARBA" id="ARBA00021740"/>
    </source>
</evidence>
<keyword evidence="7" id="KW-0285">Flavoprotein</keyword>
<dbReference type="CDD" id="cd00130">
    <property type="entry name" value="PAS"/>
    <property type="match status" value="1"/>
</dbReference>
<dbReference type="FunFam" id="3.30.450.20:FF:000099">
    <property type="entry name" value="Sensory box sensor histidine kinase"/>
    <property type="match status" value="1"/>
</dbReference>
<dbReference type="SMART" id="SM00086">
    <property type="entry name" value="PAC"/>
    <property type="match status" value="1"/>
</dbReference>
<dbReference type="EC" id="2.7.13.3" evidence="2"/>
<feature type="domain" description="PAS" evidence="15">
    <location>
        <begin position="183"/>
        <end position="253"/>
    </location>
</feature>
<keyword evidence="8" id="KW-0288">FMN</keyword>
<dbReference type="PANTHER" id="PTHR43102:SF2">
    <property type="entry name" value="GAF DOMAIN-CONTAINING PROTEIN"/>
    <property type="match status" value="1"/>
</dbReference>
<proteinExistence type="predicted"/>
<dbReference type="InterPro" id="IPR035965">
    <property type="entry name" value="PAS-like_dom_sf"/>
</dbReference>
<evidence type="ECO:0000256" key="8">
    <source>
        <dbReference type="ARBA" id="ARBA00022643"/>
    </source>
</evidence>
<organism evidence="17 18">
    <name type="scientific">Methylorubrum extorquens (strain DSM 6343 / CIP 106787 / DM4)</name>
    <name type="common">Methylobacterium extorquens</name>
    <dbReference type="NCBI Taxonomy" id="661410"/>
    <lineage>
        <taxon>Bacteria</taxon>
        <taxon>Pseudomonadati</taxon>
        <taxon>Pseudomonadota</taxon>
        <taxon>Alphaproteobacteria</taxon>
        <taxon>Hyphomicrobiales</taxon>
        <taxon>Methylobacteriaceae</taxon>
        <taxon>Methylorubrum</taxon>
    </lineage>
</organism>
<evidence type="ECO:0000256" key="1">
    <source>
        <dbReference type="ARBA" id="ARBA00000085"/>
    </source>
</evidence>
<evidence type="ECO:0000256" key="10">
    <source>
        <dbReference type="ARBA" id="ARBA00022741"/>
    </source>
</evidence>
<dbReference type="Gene3D" id="3.30.450.40">
    <property type="match status" value="1"/>
</dbReference>
<dbReference type="Pfam" id="PF01590">
    <property type="entry name" value="GAF"/>
    <property type="match status" value="1"/>
</dbReference>
<protein>
    <recommendedName>
        <fullName evidence="3">Blue-light-activated histidine kinase</fullName>
        <ecNumber evidence="2">2.7.13.3</ecNumber>
    </recommendedName>
</protein>
<evidence type="ECO:0000256" key="5">
    <source>
        <dbReference type="ARBA" id="ARBA00022553"/>
    </source>
</evidence>
<dbReference type="InterPro" id="IPR036890">
    <property type="entry name" value="HATPase_C_sf"/>
</dbReference>
<keyword evidence="10" id="KW-0547">Nucleotide-binding</keyword>
<dbReference type="Proteomes" id="UP000008070">
    <property type="component" value="Chromosome"/>
</dbReference>
<reference evidence="18" key="1">
    <citation type="journal article" date="2009" name="PLoS ONE">
        <title>Methylobacterium genome sequences: a reference blueprint to investigate microbial metabolism of C1 compounds from natural and industrial sources.</title>
        <authorList>
            <person name="Vuilleumier S."/>
            <person name="Chistoserdova L."/>
            <person name="Lee M.-C."/>
            <person name="Bringel F."/>
            <person name="Lajus A."/>
            <person name="Zhou Y."/>
            <person name="Gourion B."/>
            <person name="Barbe V."/>
            <person name="Chang J."/>
            <person name="Cruveiller S."/>
            <person name="Dossat C."/>
            <person name="Gillett W."/>
            <person name="Gruffaz C."/>
            <person name="Haugen E."/>
            <person name="Hourcade E."/>
            <person name="Levy R."/>
            <person name="Mangenot S."/>
            <person name="Muller E."/>
            <person name="Nadalig T."/>
            <person name="Pagni M."/>
            <person name="Penny C."/>
            <person name="Peyraud R."/>
            <person name="Robinson D.G."/>
            <person name="Roche D."/>
            <person name="Rouy Z."/>
            <person name="Saenampechek C."/>
            <person name="Salvignol G."/>
            <person name="Vallenet D."/>
            <person name="Wu Z."/>
            <person name="Marx C.J."/>
            <person name="Vorholt J.A."/>
            <person name="Olson M.V."/>
            <person name="Kaul R."/>
            <person name="Weissenbach J."/>
            <person name="Medigue C."/>
            <person name="Lidstrom M.E."/>
        </authorList>
    </citation>
    <scope>NUCLEOTIDE SEQUENCE [LARGE SCALE GENOMIC DNA]</scope>
    <source>
        <strain evidence="18">DSM 6343 / CIP 106787 / DM4</strain>
    </source>
</reference>
<dbReference type="InterPro" id="IPR011102">
    <property type="entry name" value="Sig_transdc_His_kinase_HWE"/>
</dbReference>
<keyword evidence="14" id="KW-0675">Receptor</keyword>
<dbReference type="GO" id="GO:0005524">
    <property type="term" value="F:ATP binding"/>
    <property type="evidence" value="ECO:0007669"/>
    <property type="project" value="UniProtKB-KW"/>
</dbReference>
<dbReference type="Gene3D" id="3.30.450.20">
    <property type="entry name" value="PAS domain"/>
    <property type="match status" value="1"/>
</dbReference>
<keyword evidence="5" id="KW-0597">Phosphoprotein</keyword>
<evidence type="ECO:0000256" key="11">
    <source>
        <dbReference type="ARBA" id="ARBA00022777"/>
    </source>
</evidence>
<dbReference type="HOGENOM" id="CLU_000445_114_44_5"/>
<dbReference type="PANTHER" id="PTHR43102">
    <property type="entry name" value="SLR1143 PROTEIN"/>
    <property type="match status" value="1"/>
</dbReference>
<evidence type="ECO:0000256" key="12">
    <source>
        <dbReference type="ARBA" id="ARBA00022840"/>
    </source>
</evidence>
<dbReference type="Pfam" id="PF08447">
    <property type="entry name" value="PAS_3"/>
    <property type="match status" value="1"/>
</dbReference>
<keyword evidence="6" id="KW-0716">Sensory transduction</keyword>
<comment type="catalytic activity">
    <reaction evidence="1">
        <text>ATP + protein L-histidine = ADP + protein N-phospho-L-histidine.</text>
        <dbReference type="EC" id="2.7.13.3"/>
    </reaction>
</comment>
<dbReference type="SMART" id="SM00091">
    <property type="entry name" value="PAS"/>
    <property type="match status" value="1"/>
</dbReference>
<dbReference type="PROSITE" id="PS50113">
    <property type="entry name" value="PAC"/>
    <property type="match status" value="1"/>
</dbReference>
<evidence type="ECO:0000256" key="14">
    <source>
        <dbReference type="ARBA" id="ARBA00023170"/>
    </source>
</evidence>
<dbReference type="InterPro" id="IPR001610">
    <property type="entry name" value="PAC"/>
</dbReference>
<dbReference type="SUPFAM" id="SSF55785">
    <property type="entry name" value="PYP-like sensor domain (PAS domain)"/>
    <property type="match status" value="1"/>
</dbReference>
<evidence type="ECO:0000313" key="17">
    <source>
        <dbReference type="EMBL" id="CAX23272.1"/>
    </source>
</evidence>
<keyword evidence="9" id="KW-0808">Transferase</keyword>
<dbReference type="SUPFAM" id="SSF55781">
    <property type="entry name" value="GAF domain-like"/>
    <property type="match status" value="1"/>
</dbReference>
<feature type="domain" description="PAC" evidence="16">
    <location>
        <begin position="256"/>
        <end position="308"/>
    </location>
</feature>
<dbReference type="PROSITE" id="PS50112">
    <property type="entry name" value="PAS"/>
    <property type="match status" value="1"/>
</dbReference>
<dbReference type="Pfam" id="PF07536">
    <property type="entry name" value="HWE_HK"/>
    <property type="match status" value="1"/>
</dbReference>
<accession>C7CHI8</accession>
<dbReference type="GO" id="GO:0009881">
    <property type="term" value="F:photoreceptor activity"/>
    <property type="evidence" value="ECO:0007669"/>
    <property type="project" value="UniProtKB-KW"/>
</dbReference>
<evidence type="ECO:0000256" key="2">
    <source>
        <dbReference type="ARBA" id="ARBA00012438"/>
    </source>
</evidence>
<keyword evidence="12" id="KW-0067">ATP-binding</keyword>
<evidence type="ECO:0000256" key="13">
    <source>
        <dbReference type="ARBA" id="ARBA00022991"/>
    </source>
</evidence>
<evidence type="ECO:0000259" key="15">
    <source>
        <dbReference type="PROSITE" id="PS50112"/>
    </source>
</evidence>
<dbReference type="InterPro" id="IPR000700">
    <property type="entry name" value="PAS-assoc_C"/>
</dbReference>
<dbReference type="KEGG" id="mdi:METDI1675"/>
<gene>
    <name evidence="17" type="ORF">METD_I1675</name>
</gene>
<dbReference type="InterPro" id="IPR003018">
    <property type="entry name" value="GAF"/>
</dbReference>